<keyword evidence="4" id="KW-1185">Reference proteome</keyword>
<dbReference type="Pfam" id="PF00534">
    <property type="entry name" value="Glycos_transf_1"/>
    <property type="match status" value="1"/>
</dbReference>
<name>A0A1I0N7V6_9BACT</name>
<reference evidence="4" key="1">
    <citation type="submission" date="2016-10" db="EMBL/GenBank/DDBJ databases">
        <authorList>
            <person name="Varghese N."/>
            <person name="Submissions S."/>
        </authorList>
    </citation>
    <scope>NUCLEOTIDE SEQUENCE [LARGE SCALE GENOMIC DNA]</scope>
    <source>
        <strain evidence="4">CGMCC 1.12402</strain>
    </source>
</reference>
<protein>
    <submittedName>
        <fullName evidence="3">Glycosyltransferase involved in cell wall bisynthesis</fullName>
    </submittedName>
</protein>
<dbReference type="EMBL" id="FOIR01000001">
    <property type="protein sequence ID" value="SEV96895.1"/>
    <property type="molecule type" value="Genomic_DNA"/>
</dbReference>
<dbReference type="Proteomes" id="UP000199437">
    <property type="component" value="Unassembled WGS sequence"/>
</dbReference>
<evidence type="ECO:0000313" key="3">
    <source>
        <dbReference type="EMBL" id="SEV96895.1"/>
    </source>
</evidence>
<organism evidence="3 4">
    <name type="scientific">Roseivirga pacifica</name>
    <dbReference type="NCBI Taxonomy" id="1267423"/>
    <lineage>
        <taxon>Bacteria</taxon>
        <taxon>Pseudomonadati</taxon>
        <taxon>Bacteroidota</taxon>
        <taxon>Cytophagia</taxon>
        <taxon>Cytophagales</taxon>
        <taxon>Roseivirgaceae</taxon>
        <taxon>Roseivirga</taxon>
    </lineage>
</organism>
<dbReference type="GO" id="GO:0009103">
    <property type="term" value="P:lipopolysaccharide biosynthetic process"/>
    <property type="evidence" value="ECO:0007669"/>
    <property type="project" value="TreeGrafter"/>
</dbReference>
<dbReference type="PANTHER" id="PTHR46401">
    <property type="entry name" value="GLYCOSYLTRANSFERASE WBBK-RELATED"/>
    <property type="match status" value="1"/>
</dbReference>
<evidence type="ECO:0000259" key="2">
    <source>
        <dbReference type="Pfam" id="PF00534"/>
    </source>
</evidence>
<proteinExistence type="predicted"/>
<dbReference type="PANTHER" id="PTHR46401:SF2">
    <property type="entry name" value="GLYCOSYLTRANSFERASE WBBK-RELATED"/>
    <property type="match status" value="1"/>
</dbReference>
<accession>A0A1I0N7V6</accession>
<dbReference type="InterPro" id="IPR001296">
    <property type="entry name" value="Glyco_trans_1"/>
</dbReference>
<keyword evidence="1 3" id="KW-0808">Transferase</keyword>
<gene>
    <name evidence="3" type="ORF">SAMN05216290_0974</name>
</gene>
<dbReference type="STRING" id="1267423.SAMN05216290_0974"/>
<feature type="domain" description="Glycosyl transferase family 1" evidence="2">
    <location>
        <begin position="188"/>
        <end position="347"/>
    </location>
</feature>
<evidence type="ECO:0000313" key="4">
    <source>
        <dbReference type="Proteomes" id="UP000199437"/>
    </source>
</evidence>
<dbReference type="Gene3D" id="3.40.50.2000">
    <property type="entry name" value="Glycogen Phosphorylase B"/>
    <property type="match status" value="2"/>
</dbReference>
<dbReference type="SUPFAM" id="SSF53756">
    <property type="entry name" value="UDP-Glycosyltransferase/glycogen phosphorylase"/>
    <property type="match status" value="1"/>
</dbReference>
<dbReference type="AlphaFoldDB" id="A0A1I0N7V6"/>
<dbReference type="GO" id="GO:0016757">
    <property type="term" value="F:glycosyltransferase activity"/>
    <property type="evidence" value="ECO:0007669"/>
    <property type="project" value="InterPro"/>
</dbReference>
<sequence length="375" mass="43463">MHHLYVAQTGIGSYMKDLAKWVKSDAPKTHDYTLYPADIEKLLKPNYRRKPWVLFRVMAQLELLLWKQLIIPIKVFFTKPDILFSPDYYSPVLPLKCKKVTVFYDTFFWDSPEHYGGLWLKYFKWIINKGLGKDGQILTISDYSKIKLINKLNIENSRVTSLHLPVNLEREEELKNDAWLQELGVSCNFFLHVGVFEKRKQLPFLVKSFANWLDSSKEEFQLILVGKRAPNSRFDDYDEVQSLVEKLGLTGKVLFPGFISNSQLDQLYARAFGYILPSINEGFGLPVLESFLRKCPLIISSQGAIVEVAGSAALVFQMQDQESLIKKMNLIVSDEKLRSDLILKGEERLALFTLQTYFDKFENYLSKVIMNDKNE</sequence>
<evidence type="ECO:0000256" key="1">
    <source>
        <dbReference type="ARBA" id="ARBA00022679"/>
    </source>
</evidence>
<dbReference type="CDD" id="cd03809">
    <property type="entry name" value="GT4_MtfB-like"/>
    <property type="match status" value="1"/>
</dbReference>